<dbReference type="InterPro" id="IPR006311">
    <property type="entry name" value="TAT_signal"/>
</dbReference>
<reference evidence="4" key="2">
    <citation type="submission" date="2020-09" db="EMBL/GenBank/DDBJ databases">
        <authorList>
            <person name="Sun Q."/>
            <person name="Ohkuma M."/>
        </authorList>
    </citation>
    <scope>NUCLEOTIDE SEQUENCE</scope>
    <source>
        <strain evidence="4">JCM 4633</strain>
    </source>
</reference>
<evidence type="ECO:0000256" key="1">
    <source>
        <dbReference type="SAM" id="MobiDB-lite"/>
    </source>
</evidence>
<dbReference type="RefSeq" id="WP_190107806.1">
    <property type="nucleotide sequence ID" value="NZ_BMVB01000001.1"/>
</dbReference>
<feature type="transmembrane region" description="Helical" evidence="2">
    <location>
        <begin position="155"/>
        <end position="177"/>
    </location>
</feature>
<keyword evidence="2" id="KW-1133">Transmembrane helix</keyword>
<dbReference type="PROSITE" id="PS51318">
    <property type="entry name" value="TAT"/>
    <property type="match status" value="1"/>
</dbReference>
<feature type="transmembrane region" description="Helical" evidence="2">
    <location>
        <begin position="64"/>
        <end position="81"/>
    </location>
</feature>
<dbReference type="InterPro" id="IPR000326">
    <property type="entry name" value="PAP2/HPO"/>
</dbReference>
<dbReference type="AlphaFoldDB" id="A0A918WET5"/>
<comment type="caution">
    <text evidence="4">The sequence shown here is derived from an EMBL/GenBank/DDBJ whole genome shotgun (WGS) entry which is preliminary data.</text>
</comment>
<protein>
    <submittedName>
        <fullName evidence="4">Phosphatase PAP2 family protein</fullName>
    </submittedName>
</protein>
<sequence>MSGLWPSRRAWMIAAPAALALAVLTALVVAARGVPFAVDAAVHDGALEHRTAGTLDAAKLLTDTGTGVVPYTLAAVAGWIACRRARAVVASVAVLALGQLVRVTLRYAVDRPRPPLADRVTDSAGPAFPSGHATTSALAAGLLAWALLRVTPPLAGRLAAVCCALWAAGVAATRIVLGVHWPTDIIGGWLLATCWLVLTLPVLGTFTDRLLSTPPDRVTGTGAGRGAGGGRGTGAGQRTDPADRSDAHSAADGP</sequence>
<proteinExistence type="predicted"/>
<dbReference type="InterPro" id="IPR036938">
    <property type="entry name" value="PAP2/HPO_sf"/>
</dbReference>
<feature type="compositionally biased region" description="Gly residues" evidence="1">
    <location>
        <begin position="221"/>
        <end position="235"/>
    </location>
</feature>
<dbReference type="EMBL" id="BMVB01000001">
    <property type="protein sequence ID" value="GHC34253.1"/>
    <property type="molecule type" value="Genomic_DNA"/>
</dbReference>
<feature type="compositionally biased region" description="Basic and acidic residues" evidence="1">
    <location>
        <begin position="240"/>
        <end position="254"/>
    </location>
</feature>
<keyword evidence="2" id="KW-0812">Transmembrane</keyword>
<accession>A0A918WET5</accession>
<feature type="domain" description="Phosphatidic acid phosphatase type 2/haloperoxidase" evidence="3">
    <location>
        <begin position="88"/>
        <end position="200"/>
    </location>
</feature>
<dbReference type="Gene3D" id="1.20.144.10">
    <property type="entry name" value="Phosphatidic acid phosphatase type 2/haloperoxidase"/>
    <property type="match status" value="1"/>
</dbReference>
<gene>
    <name evidence="4" type="ORF">GCM10010507_03740</name>
</gene>
<name>A0A918WET5_STRCJ</name>
<dbReference type="PANTHER" id="PTHR14969">
    <property type="entry name" value="SPHINGOSINE-1-PHOSPHATE PHOSPHOHYDROLASE"/>
    <property type="match status" value="1"/>
</dbReference>
<evidence type="ECO:0000259" key="3">
    <source>
        <dbReference type="SMART" id="SM00014"/>
    </source>
</evidence>
<feature type="region of interest" description="Disordered" evidence="1">
    <location>
        <begin position="214"/>
        <end position="254"/>
    </location>
</feature>
<feature type="transmembrane region" description="Helical" evidence="2">
    <location>
        <begin position="129"/>
        <end position="148"/>
    </location>
</feature>
<dbReference type="PANTHER" id="PTHR14969:SF13">
    <property type="entry name" value="AT30094P"/>
    <property type="match status" value="1"/>
</dbReference>
<keyword evidence="2" id="KW-0472">Membrane</keyword>
<organism evidence="4 5">
    <name type="scientific">Streptomyces cinnamoneus</name>
    <name type="common">Streptoverticillium cinnamoneum</name>
    <dbReference type="NCBI Taxonomy" id="53446"/>
    <lineage>
        <taxon>Bacteria</taxon>
        <taxon>Bacillati</taxon>
        <taxon>Actinomycetota</taxon>
        <taxon>Actinomycetes</taxon>
        <taxon>Kitasatosporales</taxon>
        <taxon>Streptomycetaceae</taxon>
        <taxon>Streptomyces</taxon>
        <taxon>Streptomyces cinnamoneus group</taxon>
    </lineage>
</organism>
<dbReference type="SUPFAM" id="SSF48317">
    <property type="entry name" value="Acid phosphatase/Vanadium-dependent haloperoxidase"/>
    <property type="match status" value="1"/>
</dbReference>
<dbReference type="CDD" id="cd03392">
    <property type="entry name" value="PAP2_like_2"/>
    <property type="match status" value="1"/>
</dbReference>
<dbReference type="Pfam" id="PF01569">
    <property type="entry name" value="PAP2"/>
    <property type="match status" value="1"/>
</dbReference>
<feature type="transmembrane region" description="Helical" evidence="2">
    <location>
        <begin position="88"/>
        <end position="109"/>
    </location>
</feature>
<evidence type="ECO:0000256" key="2">
    <source>
        <dbReference type="SAM" id="Phobius"/>
    </source>
</evidence>
<evidence type="ECO:0000313" key="5">
    <source>
        <dbReference type="Proteomes" id="UP000646244"/>
    </source>
</evidence>
<reference evidence="4" key="1">
    <citation type="journal article" date="2014" name="Int. J. Syst. Evol. Microbiol.">
        <title>Complete genome sequence of Corynebacterium casei LMG S-19264T (=DSM 44701T), isolated from a smear-ripened cheese.</title>
        <authorList>
            <consortium name="US DOE Joint Genome Institute (JGI-PGF)"/>
            <person name="Walter F."/>
            <person name="Albersmeier A."/>
            <person name="Kalinowski J."/>
            <person name="Ruckert C."/>
        </authorList>
    </citation>
    <scope>NUCLEOTIDE SEQUENCE</scope>
    <source>
        <strain evidence="4">JCM 4633</strain>
    </source>
</reference>
<feature type="transmembrane region" description="Helical" evidence="2">
    <location>
        <begin position="189"/>
        <end position="207"/>
    </location>
</feature>
<dbReference type="SMART" id="SM00014">
    <property type="entry name" value="acidPPc"/>
    <property type="match status" value="1"/>
</dbReference>
<evidence type="ECO:0000313" key="4">
    <source>
        <dbReference type="EMBL" id="GHC34253.1"/>
    </source>
</evidence>
<dbReference type="Proteomes" id="UP000646244">
    <property type="component" value="Unassembled WGS sequence"/>
</dbReference>